<comment type="subcellular location">
    <subcellularLocation>
        <location evidence="1">Cell membrane</location>
        <topology evidence="1">Multi-pass membrane protein</topology>
    </subcellularLocation>
</comment>
<dbReference type="EMBL" id="LAZR01000003">
    <property type="protein sequence ID" value="KKO11467.1"/>
    <property type="molecule type" value="Genomic_DNA"/>
</dbReference>
<dbReference type="PANTHER" id="PTHR30183:SF3">
    <property type="entry name" value="MOLYBDENUM TRANSPORT SYSTEM PERMEASE PROTEIN MODB"/>
    <property type="match status" value="1"/>
</dbReference>
<dbReference type="SUPFAM" id="SSF161098">
    <property type="entry name" value="MetI-like"/>
    <property type="match status" value="1"/>
</dbReference>
<keyword evidence="6 7" id="KW-0472">Membrane</keyword>
<accession>A0A0F9YGS9</accession>
<dbReference type="CDD" id="cd06261">
    <property type="entry name" value="TM_PBP2"/>
    <property type="match status" value="1"/>
</dbReference>
<feature type="transmembrane region" description="Helical" evidence="7">
    <location>
        <begin position="61"/>
        <end position="82"/>
    </location>
</feature>
<dbReference type="AlphaFoldDB" id="A0A0F9YGS9"/>
<evidence type="ECO:0000256" key="6">
    <source>
        <dbReference type="ARBA" id="ARBA00023136"/>
    </source>
</evidence>
<evidence type="ECO:0000259" key="8">
    <source>
        <dbReference type="PROSITE" id="PS50928"/>
    </source>
</evidence>
<proteinExistence type="predicted"/>
<keyword evidence="5 7" id="KW-1133">Transmembrane helix</keyword>
<keyword evidence="2" id="KW-0813">Transport</keyword>
<dbReference type="InterPro" id="IPR035906">
    <property type="entry name" value="MetI-like_sf"/>
</dbReference>
<feature type="domain" description="ABC transmembrane type-1" evidence="8">
    <location>
        <begin position="59"/>
        <end position="254"/>
    </location>
</feature>
<evidence type="ECO:0000256" key="2">
    <source>
        <dbReference type="ARBA" id="ARBA00022448"/>
    </source>
</evidence>
<keyword evidence="4 7" id="KW-0812">Transmembrane</keyword>
<feature type="transmembrane region" description="Helical" evidence="7">
    <location>
        <begin position="239"/>
        <end position="259"/>
    </location>
</feature>
<evidence type="ECO:0000313" key="9">
    <source>
        <dbReference type="EMBL" id="KKO11467.1"/>
    </source>
</evidence>
<feature type="transmembrane region" description="Helical" evidence="7">
    <location>
        <begin position="209"/>
        <end position="227"/>
    </location>
</feature>
<dbReference type="InterPro" id="IPR000515">
    <property type="entry name" value="MetI-like"/>
</dbReference>
<dbReference type="Pfam" id="PF00528">
    <property type="entry name" value="BPD_transp_1"/>
    <property type="match status" value="1"/>
</dbReference>
<reference evidence="9" key="1">
    <citation type="journal article" date="2015" name="Nature">
        <title>Complex archaea that bridge the gap between prokaryotes and eukaryotes.</title>
        <authorList>
            <person name="Spang A."/>
            <person name="Saw J.H."/>
            <person name="Jorgensen S.L."/>
            <person name="Zaremba-Niedzwiedzka K."/>
            <person name="Martijn J."/>
            <person name="Lind A.E."/>
            <person name="van Eijk R."/>
            <person name="Schleper C."/>
            <person name="Guy L."/>
            <person name="Ettema T.J."/>
        </authorList>
    </citation>
    <scope>NUCLEOTIDE SEQUENCE</scope>
</reference>
<evidence type="ECO:0000256" key="5">
    <source>
        <dbReference type="ARBA" id="ARBA00022989"/>
    </source>
</evidence>
<feature type="transmembrane region" description="Helical" evidence="7">
    <location>
        <begin position="94"/>
        <end position="118"/>
    </location>
</feature>
<dbReference type="PANTHER" id="PTHR30183">
    <property type="entry name" value="MOLYBDENUM TRANSPORT SYSTEM PERMEASE PROTEIN MODB"/>
    <property type="match status" value="1"/>
</dbReference>
<keyword evidence="3" id="KW-1003">Cell membrane</keyword>
<dbReference type="GO" id="GO:0005886">
    <property type="term" value="C:plasma membrane"/>
    <property type="evidence" value="ECO:0007669"/>
    <property type="project" value="UniProtKB-SubCell"/>
</dbReference>
<gene>
    <name evidence="9" type="ORF">LCGC14_0019480</name>
</gene>
<name>A0A0F9YGS9_9ZZZZ</name>
<comment type="caution">
    <text evidence="9">The sequence shown here is derived from an EMBL/GenBank/DDBJ whole genome shotgun (WGS) entry which is preliminary data.</text>
</comment>
<sequence>MTRQSLQPSGSGTWFGLLLALLGSAVLLLIVAPLLGIVLATSVSDLSRAAADREVTESIKLTLLAALAATTVSAVAGVPLAYLLARKRFWGKGLVLGIIDLPIVIPHSAAGIALLTVIGRQSPLGKHVLGGGLVGTTAGIAVAMAFVSIPFLVNAARLAFMAVPERLERAARTLGASPARVFLTVSLPLAWRGVLSGMVLMWARGISEFGAVVIIAYHPMTTPVMVFQRFNDHGLRYAVSVAVLLIAVCVTLFVVLRLLSGARDRRGDHA</sequence>
<organism evidence="9">
    <name type="scientific">marine sediment metagenome</name>
    <dbReference type="NCBI Taxonomy" id="412755"/>
    <lineage>
        <taxon>unclassified sequences</taxon>
        <taxon>metagenomes</taxon>
        <taxon>ecological metagenomes</taxon>
    </lineage>
</organism>
<protein>
    <recommendedName>
        <fullName evidence="8">ABC transmembrane type-1 domain-containing protein</fullName>
    </recommendedName>
</protein>
<dbReference type="GO" id="GO:0055085">
    <property type="term" value="P:transmembrane transport"/>
    <property type="evidence" value="ECO:0007669"/>
    <property type="project" value="InterPro"/>
</dbReference>
<evidence type="ECO:0000256" key="7">
    <source>
        <dbReference type="SAM" id="Phobius"/>
    </source>
</evidence>
<dbReference type="Gene3D" id="1.10.3720.10">
    <property type="entry name" value="MetI-like"/>
    <property type="match status" value="1"/>
</dbReference>
<evidence type="ECO:0000256" key="3">
    <source>
        <dbReference type="ARBA" id="ARBA00022475"/>
    </source>
</evidence>
<feature type="transmembrane region" description="Helical" evidence="7">
    <location>
        <begin position="12"/>
        <end position="41"/>
    </location>
</feature>
<dbReference type="PROSITE" id="PS50928">
    <property type="entry name" value="ABC_TM1"/>
    <property type="match status" value="1"/>
</dbReference>
<evidence type="ECO:0000256" key="1">
    <source>
        <dbReference type="ARBA" id="ARBA00004651"/>
    </source>
</evidence>
<evidence type="ECO:0000256" key="4">
    <source>
        <dbReference type="ARBA" id="ARBA00022692"/>
    </source>
</evidence>
<feature type="transmembrane region" description="Helical" evidence="7">
    <location>
        <begin position="138"/>
        <end position="160"/>
    </location>
</feature>